<gene>
    <name evidence="2" type="ordered locus">Mpet_1728</name>
</gene>
<evidence type="ECO:0000313" key="3">
    <source>
        <dbReference type="Proteomes" id="UP000006565"/>
    </source>
</evidence>
<name>E1RHU3_METP4</name>
<keyword evidence="3" id="KW-1185">Reference proteome</keyword>
<reference evidence="2 3" key="1">
    <citation type="journal article" date="2010" name="Stand. Genomic Sci.">
        <title>Complete genome sequence of Methanoplanus petrolearius type strain (SEBR 4847).</title>
        <authorList>
            <person name="Brambilla E."/>
            <person name="Djao O.D."/>
            <person name="Daligault H."/>
            <person name="Lapidus A."/>
            <person name="Lucas S."/>
            <person name="Hammon N."/>
            <person name="Nolan M."/>
            <person name="Tice H."/>
            <person name="Cheng J.F."/>
            <person name="Han C."/>
            <person name="Tapia R."/>
            <person name="Goodwin L."/>
            <person name="Pitluck S."/>
            <person name="Liolios K."/>
            <person name="Ivanova N."/>
            <person name="Mavromatis K."/>
            <person name="Mikhailova N."/>
            <person name="Pati A."/>
            <person name="Chen A."/>
            <person name="Palaniappan K."/>
            <person name="Land M."/>
            <person name="Hauser L."/>
            <person name="Chang Y.J."/>
            <person name="Jeffries C.D."/>
            <person name="Rohde M."/>
            <person name="Spring S."/>
            <person name="Sikorski J."/>
            <person name="Goker M."/>
            <person name="Woyke T."/>
            <person name="Bristow J."/>
            <person name="Eisen J.A."/>
            <person name="Markowitz V."/>
            <person name="Hugenholtz P."/>
            <person name="Kyrpides N.C."/>
            <person name="Klenk H.P."/>
        </authorList>
    </citation>
    <scope>NUCLEOTIDE SEQUENCE [LARGE SCALE GENOMIC DNA]</scope>
    <source>
        <strain evidence="3">DSM 11571 / OCM 486 / SEBR 4847</strain>
    </source>
</reference>
<feature type="coiled-coil region" evidence="1">
    <location>
        <begin position="67"/>
        <end position="97"/>
    </location>
</feature>
<dbReference type="KEGG" id="mpi:Mpet_1728"/>
<dbReference type="RefSeq" id="WP_013329658.1">
    <property type="nucleotide sequence ID" value="NC_014507.1"/>
</dbReference>
<evidence type="ECO:0000256" key="1">
    <source>
        <dbReference type="SAM" id="Coils"/>
    </source>
</evidence>
<dbReference type="GeneID" id="9744201"/>
<proteinExistence type="predicted"/>
<dbReference type="OrthoDB" id="374703at2157"/>
<protein>
    <submittedName>
        <fullName evidence="2">Uncharacterized protein</fullName>
    </submittedName>
</protein>
<accession>E1RHU3</accession>
<dbReference type="AlphaFoldDB" id="E1RHU3"/>
<organism evidence="2 3">
    <name type="scientific">Methanolacinia petrolearia (strain DSM 11571 / OCM 486 / SEBR 4847)</name>
    <name type="common">Methanoplanus petrolearius</name>
    <dbReference type="NCBI Taxonomy" id="679926"/>
    <lineage>
        <taxon>Archaea</taxon>
        <taxon>Methanobacteriati</taxon>
        <taxon>Methanobacteriota</taxon>
        <taxon>Stenosarchaea group</taxon>
        <taxon>Methanomicrobia</taxon>
        <taxon>Methanomicrobiales</taxon>
        <taxon>Methanomicrobiaceae</taxon>
        <taxon>Methanolacinia</taxon>
    </lineage>
</organism>
<dbReference type="Proteomes" id="UP000006565">
    <property type="component" value="Chromosome"/>
</dbReference>
<evidence type="ECO:0000313" key="2">
    <source>
        <dbReference type="EMBL" id="ADN36481.1"/>
    </source>
</evidence>
<keyword evidence="1" id="KW-0175">Coiled coil</keyword>
<dbReference type="EMBL" id="CP002117">
    <property type="protein sequence ID" value="ADN36481.1"/>
    <property type="molecule type" value="Genomic_DNA"/>
</dbReference>
<sequence>MPDIKTKVSLYFPKDLFKKFEKLRIEKEKQLGVTISKNELALKLISDAIGNSEKENEIGVYEPNSVYPGIKNDIRTLEEKVDSLEDELKQLKKELNNPK</sequence>
<dbReference type="HOGENOM" id="CLU_2313810_0_0_2"/>